<dbReference type="OrthoDB" id="1906651at2759"/>
<evidence type="ECO:0000256" key="1">
    <source>
        <dbReference type="ARBA" id="ARBA00008536"/>
    </source>
</evidence>
<dbReference type="EC" id="2.7.11.1" evidence="3"/>
<dbReference type="GO" id="GO:0004674">
    <property type="term" value="F:protein serine/threonine kinase activity"/>
    <property type="evidence" value="ECO:0007669"/>
    <property type="project" value="UniProtKB-KW"/>
</dbReference>
<gene>
    <name evidence="12" type="ORF">ES319_A10G028500v1</name>
</gene>
<dbReference type="SUPFAM" id="SSF56112">
    <property type="entry name" value="Protein kinase-like (PK-like)"/>
    <property type="match status" value="1"/>
</dbReference>
<dbReference type="InterPro" id="IPR008271">
    <property type="entry name" value="Ser/Thr_kinase_AS"/>
</dbReference>
<dbReference type="PROSITE" id="PS00108">
    <property type="entry name" value="PROTEIN_KINASE_ST"/>
    <property type="match status" value="1"/>
</dbReference>
<name>A0A5J5TYR1_GOSBA</name>
<dbReference type="PANTHER" id="PTHR27007">
    <property type="match status" value="1"/>
</dbReference>
<evidence type="ECO:0000256" key="8">
    <source>
        <dbReference type="ARBA" id="ARBA00022840"/>
    </source>
</evidence>
<evidence type="ECO:0000313" key="12">
    <source>
        <dbReference type="EMBL" id="KAB2060583.1"/>
    </source>
</evidence>
<comment type="catalytic activity">
    <reaction evidence="10">
        <text>L-seryl-[protein] + ATP = O-phospho-L-seryl-[protein] + ADP + H(+)</text>
        <dbReference type="Rhea" id="RHEA:17989"/>
        <dbReference type="Rhea" id="RHEA-COMP:9863"/>
        <dbReference type="Rhea" id="RHEA-COMP:11604"/>
        <dbReference type="ChEBI" id="CHEBI:15378"/>
        <dbReference type="ChEBI" id="CHEBI:29999"/>
        <dbReference type="ChEBI" id="CHEBI:30616"/>
        <dbReference type="ChEBI" id="CHEBI:83421"/>
        <dbReference type="ChEBI" id="CHEBI:456216"/>
        <dbReference type="EC" id="2.7.11.1"/>
    </reaction>
</comment>
<dbReference type="InterPro" id="IPR050528">
    <property type="entry name" value="L-type_Lectin-RKs"/>
</dbReference>
<evidence type="ECO:0000256" key="9">
    <source>
        <dbReference type="ARBA" id="ARBA00047899"/>
    </source>
</evidence>
<evidence type="ECO:0000256" key="10">
    <source>
        <dbReference type="ARBA" id="ARBA00048679"/>
    </source>
</evidence>
<dbReference type="AlphaFoldDB" id="A0A5J5TYR1"/>
<evidence type="ECO:0000256" key="4">
    <source>
        <dbReference type="ARBA" id="ARBA00022527"/>
    </source>
</evidence>
<dbReference type="GO" id="GO:0005524">
    <property type="term" value="F:ATP binding"/>
    <property type="evidence" value="ECO:0007669"/>
    <property type="project" value="UniProtKB-KW"/>
</dbReference>
<dbReference type="Proteomes" id="UP000327439">
    <property type="component" value="Chromosome A10"/>
</dbReference>
<proteinExistence type="inferred from homology"/>
<evidence type="ECO:0000256" key="6">
    <source>
        <dbReference type="ARBA" id="ARBA00022741"/>
    </source>
</evidence>
<evidence type="ECO:0000256" key="2">
    <source>
        <dbReference type="ARBA" id="ARBA00010217"/>
    </source>
</evidence>
<keyword evidence="5" id="KW-0808">Transferase</keyword>
<dbReference type="Gene3D" id="3.30.200.20">
    <property type="entry name" value="Phosphorylase Kinase, domain 1"/>
    <property type="match status" value="1"/>
</dbReference>
<dbReference type="FunFam" id="1.10.510.10:FF:000108">
    <property type="entry name" value="L-type lectin-domain containing receptor kinase S.4"/>
    <property type="match status" value="1"/>
</dbReference>
<dbReference type="Gene3D" id="1.10.510.10">
    <property type="entry name" value="Transferase(Phosphotransferase) domain 1"/>
    <property type="match status" value="1"/>
</dbReference>
<comment type="similarity">
    <text evidence="2">In the C-terminal section; belongs to the protein kinase superfamily. Ser/Thr protein kinase family.</text>
</comment>
<accession>A0A5J5TYR1</accession>
<keyword evidence="6" id="KW-0547">Nucleotide-binding</keyword>
<evidence type="ECO:0000313" key="13">
    <source>
        <dbReference type="Proteomes" id="UP000327439"/>
    </source>
</evidence>
<evidence type="ECO:0000259" key="11">
    <source>
        <dbReference type="PROSITE" id="PS50011"/>
    </source>
</evidence>
<keyword evidence="4" id="KW-0723">Serine/threonine-protein kinase</keyword>
<dbReference type="SMART" id="SM00220">
    <property type="entry name" value="S_TKc"/>
    <property type="match status" value="1"/>
</dbReference>
<evidence type="ECO:0000256" key="3">
    <source>
        <dbReference type="ARBA" id="ARBA00012513"/>
    </source>
</evidence>
<reference evidence="13" key="1">
    <citation type="journal article" date="2020" name="Nat. Genet.">
        <title>Genomic diversifications of five Gossypium allopolyploid species and their impact on cotton improvement.</title>
        <authorList>
            <person name="Chen Z.J."/>
            <person name="Sreedasyam A."/>
            <person name="Ando A."/>
            <person name="Song Q."/>
            <person name="De Santiago L.M."/>
            <person name="Hulse-Kemp A.M."/>
            <person name="Ding M."/>
            <person name="Ye W."/>
            <person name="Kirkbride R.C."/>
            <person name="Jenkins J."/>
            <person name="Plott C."/>
            <person name="Lovell J."/>
            <person name="Lin Y.M."/>
            <person name="Vaughn R."/>
            <person name="Liu B."/>
            <person name="Simpson S."/>
            <person name="Scheffler B.E."/>
            <person name="Wen L."/>
            <person name="Saski C.A."/>
            <person name="Grover C.E."/>
            <person name="Hu G."/>
            <person name="Conover J.L."/>
            <person name="Carlson J.W."/>
            <person name="Shu S."/>
            <person name="Boston L.B."/>
            <person name="Williams M."/>
            <person name="Peterson D.G."/>
            <person name="McGee K."/>
            <person name="Jones D.C."/>
            <person name="Wendel J.F."/>
            <person name="Stelly D.M."/>
            <person name="Grimwood J."/>
            <person name="Schmutz J."/>
        </authorList>
    </citation>
    <scope>NUCLEOTIDE SEQUENCE [LARGE SCALE GENOMIC DNA]</scope>
    <source>
        <strain evidence="13">cv. 3-79</strain>
    </source>
</reference>
<protein>
    <recommendedName>
        <fullName evidence="3">non-specific serine/threonine protein kinase</fullName>
        <ecNumber evidence="3">2.7.11.1</ecNumber>
    </recommendedName>
</protein>
<dbReference type="InterPro" id="IPR000719">
    <property type="entry name" value="Prot_kinase_dom"/>
</dbReference>
<feature type="domain" description="Protein kinase" evidence="11">
    <location>
        <begin position="1"/>
        <end position="247"/>
    </location>
</feature>
<dbReference type="PROSITE" id="PS50011">
    <property type="entry name" value="PROTEIN_KINASE_DOM"/>
    <property type="match status" value="1"/>
</dbReference>
<keyword evidence="7" id="KW-0418">Kinase</keyword>
<organism evidence="12 13">
    <name type="scientific">Gossypium barbadense</name>
    <name type="common">Sea Island cotton</name>
    <name type="synonym">Hibiscus barbadensis</name>
    <dbReference type="NCBI Taxonomy" id="3634"/>
    <lineage>
        <taxon>Eukaryota</taxon>
        <taxon>Viridiplantae</taxon>
        <taxon>Streptophyta</taxon>
        <taxon>Embryophyta</taxon>
        <taxon>Tracheophyta</taxon>
        <taxon>Spermatophyta</taxon>
        <taxon>Magnoliopsida</taxon>
        <taxon>eudicotyledons</taxon>
        <taxon>Gunneridae</taxon>
        <taxon>Pentapetalae</taxon>
        <taxon>rosids</taxon>
        <taxon>malvids</taxon>
        <taxon>Malvales</taxon>
        <taxon>Malvaceae</taxon>
        <taxon>Malvoideae</taxon>
        <taxon>Gossypium</taxon>
    </lineage>
</organism>
<comment type="catalytic activity">
    <reaction evidence="9">
        <text>L-threonyl-[protein] + ATP = O-phospho-L-threonyl-[protein] + ADP + H(+)</text>
        <dbReference type="Rhea" id="RHEA:46608"/>
        <dbReference type="Rhea" id="RHEA-COMP:11060"/>
        <dbReference type="Rhea" id="RHEA-COMP:11605"/>
        <dbReference type="ChEBI" id="CHEBI:15378"/>
        <dbReference type="ChEBI" id="CHEBI:30013"/>
        <dbReference type="ChEBI" id="CHEBI:30616"/>
        <dbReference type="ChEBI" id="CHEBI:61977"/>
        <dbReference type="ChEBI" id="CHEBI:456216"/>
        <dbReference type="EC" id="2.7.11.1"/>
    </reaction>
</comment>
<evidence type="ECO:0000256" key="5">
    <source>
        <dbReference type="ARBA" id="ARBA00022679"/>
    </source>
</evidence>
<keyword evidence="8" id="KW-0067">ATP-binding</keyword>
<dbReference type="Pfam" id="PF00069">
    <property type="entry name" value="Pkinase"/>
    <property type="match status" value="1"/>
</dbReference>
<evidence type="ECO:0000256" key="7">
    <source>
        <dbReference type="ARBA" id="ARBA00022777"/>
    </source>
</evidence>
<keyword evidence="13" id="KW-1185">Reference proteome</keyword>
<dbReference type="InterPro" id="IPR011009">
    <property type="entry name" value="Kinase-like_dom_sf"/>
</dbReference>
<sequence>MREFLAEVSSLGRLTHRSLVSLKGWCKKEKGTFMLVYDYMENGSLDKRIYYDCDETKMLNYNDRIRIIKDVASAILYLHEGWEAKVLHRDIKASNVLLDKYMNGRLGDFGLARMHGHGQAASTTRVVGTVGYLAPEVFRCQRASTRTDVFSFGILILEVICGRRPIEEGKPGLVNWVWELMMQNQLLAAVDPRLRTDDEEVDKVLHLGLLCSYPDPNSRPTMRQVVKVLEGKNEPCEAETEDMEAYLLHKVKTRDMWINYSRSFGYALHPTIDNIRRSHSSFMSLSWTNSIVEGR</sequence>
<comment type="similarity">
    <text evidence="1">In the N-terminal section; belongs to the leguminous lectin family.</text>
</comment>
<dbReference type="EMBL" id="CM018211">
    <property type="protein sequence ID" value="KAB2060583.1"/>
    <property type="molecule type" value="Genomic_DNA"/>
</dbReference>